<protein>
    <recommendedName>
        <fullName evidence="9">Metal ABC transporter substrate-binding protein</fullName>
    </recommendedName>
</protein>
<sequence>MKTNKLFKTFLTAGLVATTLLTGCSSQSSSEPVKIGIPSDATNGGRGLLLLEKAGLIEVDDKAGWTPELKDVTKYKYNIEIVPTQANTLVSTLDDFGAATINGTYAVPAGLKPKKDGLITEVQEVGSDNPFINVIVARTADKDNEDYQKVVKAYQSQLVAEYILEKNKGASVPAFEYDEDYTVDKNFVSDIEGYQSSSDGKKVIKIGTCGSADTFRAVQKVLDDENSGIYLDVVVFDAYNLPNEALNNGEIDLNSFQHKAYLENECKAQGYDLTAIGDTSSAPLTLYSKKVDSLKALKELAGKKED</sequence>
<comment type="similarity">
    <text evidence="2">Belongs to the NlpA lipoprotein family.</text>
</comment>
<evidence type="ECO:0000313" key="8">
    <source>
        <dbReference type="Proteomes" id="UP000285288"/>
    </source>
</evidence>
<dbReference type="PANTHER" id="PTHR30429">
    <property type="entry name" value="D-METHIONINE-BINDING LIPOPROTEIN METQ"/>
    <property type="match status" value="1"/>
</dbReference>
<keyword evidence="4" id="KW-0472">Membrane</keyword>
<dbReference type="PANTHER" id="PTHR30429:SF1">
    <property type="entry name" value="D-METHIONINE-BINDING LIPOPROTEIN METQ-RELATED"/>
    <property type="match status" value="1"/>
</dbReference>
<comment type="caution">
    <text evidence="7">The sequence shown here is derived from an EMBL/GenBank/DDBJ whole genome shotgun (WGS) entry which is preliminary data.</text>
</comment>
<dbReference type="Gene3D" id="3.40.190.10">
    <property type="entry name" value="Periplasmic binding protein-like II"/>
    <property type="match status" value="4"/>
</dbReference>
<dbReference type="PROSITE" id="PS51257">
    <property type="entry name" value="PROKAR_LIPOPROTEIN"/>
    <property type="match status" value="1"/>
</dbReference>
<keyword evidence="5" id="KW-0564">Palmitate</keyword>
<evidence type="ECO:0000256" key="3">
    <source>
        <dbReference type="ARBA" id="ARBA00022729"/>
    </source>
</evidence>
<evidence type="ECO:0000256" key="1">
    <source>
        <dbReference type="ARBA" id="ARBA00004635"/>
    </source>
</evidence>
<dbReference type="RefSeq" id="WP_118010516.1">
    <property type="nucleotide sequence ID" value="NZ_QSGD01000002.1"/>
</dbReference>
<reference evidence="7 8" key="1">
    <citation type="submission" date="2018-08" db="EMBL/GenBank/DDBJ databases">
        <title>A genome reference for cultivated species of the human gut microbiota.</title>
        <authorList>
            <person name="Zou Y."/>
            <person name="Xue W."/>
            <person name="Luo G."/>
        </authorList>
    </citation>
    <scope>NUCLEOTIDE SEQUENCE [LARGE SCALE GENOMIC DNA]</scope>
    <source>
        <strain evidence="7 8">AM42-13AC</strain>
    </source>
</reference>
<evidence type="ECO:0000256" key="4">
    <source>
        <dbReference type="ARBA" id="ARBA00023136"/>
    </source>
</evidence>
<name>A0A413UFX1_9FIRM</name>
<dbReference type="Pfam" id="PF03180">
    <property type="entry name" value="Lipoprotein_9"/>
    <property type="match status" value="2"/>
</dbReference>
<evidence type="ECO:0000256" key="5">
    <source>
        <dbReference type="ARBA" id="ARBA00023139"/>
    </source>
</evidence>
<dbReference type="GO" id="GO:0016020">
    <property type="term" value="C:membrane"/>
    <property type="evidence" value="ECO:0007669"/>
    <property type="project" value="UniProtKB-SubCell"/>
</dbReference>
<keyword evidence="6" id="KW-0449">Lipoprotein</keyword>
<evidence type="ECO:0000256" key="2">
    <source>
        <dbReference type="ARBA" id="ARBA00008973"/>
    </source>
</evidence>
<evidence type="ECO:0000256" key="6">
    <source>
        <dbReference type="ARBA" id="ARBA00023288"/>
    </source>
</evidence>
<evidence type="ECO:0008006" key="9">
    <source>
        <dbReference type="Google" id="ProtNLM"/>
    </source>
</evidence>
<dbReference type="EMBL" id="QSGD01000002">
    <property type="protein sequence ID" value="RHB09269.1"/>
    <property type="molecule type" value="Genomic_DNA"/>
</dbReference>
<keyword evidence="3" id="KW-0732">Signal</keyword>
<gene>
    <name evidence="7" type="ORF">DW907_00980</name>
</gene>
<dbReference type="InterPro" id="IPR004872">
    <property type="entry name" value="Lipoprotein_NlpA"/>
</dbReference>
<proteinExistence type="inferred from homology"/>
<comment type="subcellular location">
    <subcellularLocation>
        <location evidence="1">Membrane</location>
        <topology evidence="1">Lipid-anchor</topology>
    </subcellularLocation>
</comment>
<accession>A0A413UFX1</accession>
<organism evidence="7 8">
    <name type="scientific">Holdemanella biformis</name>
    <dbReference type="NCBI Taxonomy" id="1735"/>
    <lineage>
        <taxon>Bacteria</taxon>
        <taxon>Bacillati</taxon>
        <taxon>Bacillota</taxon>
        <taxon>Erysipelotrichia</taxon>
        <taxon>Erysipelotrichales</taxon>
        <taxon>Erysipelotrichaceae</taxon>
        <taxon>Holdemanella</taxon>
    </lineage>
</organism>
<dbReference type="Proteomes" id="UP000285288">
    <property type="component" value="Unassembled WGS sequence"/>
</dbReference>
<dbReference type="SUPFAM" id="SSF53850">
    <property type="entry name" value="Periplasmic binding protein-like II"/>
    <property type="match status" value="2"/>
</dbReference>
<evidence type="ECO:0000313" key="7">
    <source>
        <dbReference type="EMBL" id="RHB09269.1"/>
    </source>
</evidence>
<dbReference type="AlphaFoldDB" id="A0A413UFX1"/>